<organism evidence="7 9">
    <name type="scientific">Cercospora beticola</name>
    <name type="common">Sugarbeet leaf spot fungus</name>
    <dbReference type="NCBI Taxonomy" id="122368"/>
    <lineage>
        <taxon>Eukaryota</taxon>
        <taxon>Fungi</taxon>
        <taxon>Dikarya</taxon>
        <taxon>Ascomycota</taxon>
        <taxon>Pezizomycotina</taxon>
        <taxon>Dothideomycetes</taxon>
        <taxon>Dothideomycetidae</taxon>
        <taxon>Mycosphaerellales</taxon>
        <taxon>Mycosphaerellaceae</taxon>
        <taxon>Cercospora</taxon>
    </lineage>
</organism>
<keyword evidence="3" id="KW-0560">Oxidoreductase</keyword>
<evidence type="ECO:0000256" key="6">
    <source>
        <dbReference type="PIRSR" id="PIRSR602401-1"/>
    </source>
</evidence>
<dbReference type="InterPro" id="IPR001128">
    <property type="entry name" value="Cyt_P450"/>
</dbReference>
<proteinExistence type="inferred from homology"/>
<reference evidence="7 9" key="1">
    <citation type="submission" date="2015-10" db="EMBL/GenBank/DDBJ databases">
        <title>The cercosporin biosynthetic gene cluster was horizontally transferred to several fungal lineages and shown to be expanded in Cercospora beticola based on microsynteny with recipient genomes.</title>
        <authorList>
            <person name="De Jonge R."/>
            <person name="Ebert M.K."/>
            <person name="Suttle J.C."/>
            <person name="Jurick Ii W.M."/>
            <person name="Secor G.A."/>
            <person name="Thomma B.P."/>
            <person name="Van De Peer Y."/>
            <person name="Bolton M.D."/>
        </authorList>
    </citation>
    <scope>NUCLEOTIDE SEQUENCE [LARGE SCALE GENOMIC DNA]</scope>
    <source>
        <strain evidence="7 9">09-40</strain>
    </source>
</reference>
<evidence type="ECO:0000256" key="1">
    <source>
        <dbReference type="ARBA" id="ARBA00010617"/>
    </source>
</evidence>
<dbReference type="PRINTS" id="PR00463">
    <property type="entry name" value="EP450I"/>
</dbReference>
<evidence type="ECO:0000256" key="4">
    <source>
        <dbReference type="ARBA" id="ARBA00023004"/>
    </source>
</evidence>
<dbReference type="Pfam" id="PF00067">
    <property type="entry name" value="p450"/>
    <property type="match status" value="1"/>
</dbReference>
<dbReference type="PANTHER" id="PTHR46300:SF2">
    <property type="entry name" value="CYTOCHROME P450 MONOOXYGENASE ALNH-RELATED"/>
    <property type="match status" value="1"/>
</dbReference>
<sequence>MSPTVLALLALFAAGVLYAVLFVGRREKHLPPGPPTLPILGNISQIPLKYSHFKFTEWARQYGGIYSLKLGTGTAVVITDRRLVKELVDKKSSKYSTRPDSYVANLISGGDHVLLMKYGPQWRDSRRLLHGQFNEKLVEERHIKLQEAECRQMIRDYLLNPADHMLHPKRFSNSVTMSLVWGVRTPTPQTKHMQRLYSLMDVWSKVMETGATPPVDIFPFLHYLPQSFFLNWVDRATHVRNEMNSLYSDFLSDIRTRRAEGGSRDSLMDSVLDSAASEKRLNGLSYKDHELWFIGGTMTEGGSDTTASILTAFVNAMCAYPEIQKKARAEIDAVVGSDRSPNWGDFKSLPYIAQCVKETIRWRPVTPLNFPHALSEDDWVDGKFLPKGTVVIVNAWGLHNDPQYFTNPEAFDSDHFKGCTTPAAELAVGTPEKRDHYGYGTGRRFCAGVHLADRSLFIAMAKLLWAFEILPGFLVCCNDFDAQFNVRSKAMEETILREFEEKKGMFDKFALSGNEKA</sequence>
<protein>
    <submittedName>
        <fullName evidence="7">O-methylsterigmatocystin oxidoreductase</fullName>
    </submittedName>
</protein>
<evidence type="ECO:0000313" key="9">
    <source>
        <dbReference type="Proteomes" id="UP000230605"/>
    </source>
</evidence>
<dbReference type="AlphaFoldDB" id="A0A2G5I8V5"/>
<dbReference type="InterPro" id="IPR036396">
    <property type="entry name" value="Cyt_P450_sf"/>
</dbReference>
<dbReference type="OrthoDB" id="3629494at2759"/>
<keyword evidence="2 6" id="KW-0479">Metal-binding</keyword>
<dbReference type="EMBL" id="LKMD01000100">
    <property type="protein sequence ID" value="PIB01247.1"/>
    <property type="molecule type" value="Genomic_DNA"/>
</dbReference>
<dbReference type="Gene3D" id="1.10.630.10">
    <property type="entry name" value="Cytochrome P450"/>
    <property type="match status" value="1"/>
</dbReference>
<evidence type="ECO:0000256" key="3">
    <source>
        <dbReference type="ARBA" id="ARBA00023002"/>
    </source>
</evidence>
<dbReference type="CDD" id="cd11065">
    <property type="entry name" value="CYP64-like"/>
    <property type="match status" value="1"/>
</dbReference>
<keyword evidence="10" id="KW-1185">Reference proteome</keyword>
<gene>
    <name evidence="7" type="ORF">CB0940_01697</name>
    <name evidence="8" type="ORF">RHO25_001751</name>
</gene>
<evidence type="ECO:0000256" key="2">
    <source>
        <dbReference type="ARBA" id="ARBA00022723"/>
    </source>
</evidence>
<keyword evidence="6" id="KW-0349">Heme</keyword>
<comment type="similarity">
    <text evidence="1">Belongs to the cytochrome P450 family.</text>
</comment>
<feature type="binding site" description="axial binding residue" evidence="6">
    <location>
        <position position="446"/>
    </location>
    <ligand>
        <name>heme</name>
        <dbReference type="ChEBI" id="CHEBI:30413"/>
    </ligand>
    <ligandPart>
        <name>Fe</name>
        <dbReference type="ChEBI" id="CHEBI:18248"/>
    </ligandPart>
</feature>
<dbReference type="GO" id="GO:0016705">
    <property type="term" value="F:oxidoreductase activity, acting on paired donors, with incorporation or reduction of molecular oxygen"/>
    <property type="evidence" value="ECO:0007669"/>
    <property type="project" value="InterPro"/>
</dbReference>
<dbReference type="PANTHER" id="PTHR46300">
    <property type="entry name" value="P450, PUTATIVE (EUROFUNG)-RELATED-RELATED"/>
    <property type="match status" value="1"/>
</dbReference>
<evidence type="ECO:0000313" key="10">
    <source>
        <dbReference type="Proteomes" id="UP001302367"/>
    </source>
</evidence>
<dbReference type="GO" id="GO:0004497">
    <property type="term" value="F:monooxygenase activity"/>
    <property type="evidence" value="ECO:0007669"/>
    <property type="project" value="UniProtKB-KW"/>
</dbReference>
<dbReference type="Proteomes" id="UP001302367">
    <property type="component" value="Chromosome 1"/>
</dbReference>
<dbReference type="SUPFAM" id="SSF48264">
    <property type="entry name" value="Cytochrome P450"/>
    <property type="match status" value="1"/>
</dbReference>
<accession>A0A2G5I8V5</accession>
<evidence type="ECO:0000313" key="7">
    <source>
        <dbReference type="EMBL" id="PIB01247.1"/>
    </source>
</evidence>
<dbReference type="EMBL" id="CP134184">
    <property type="protein sequence ID" value="WPA97143.1"/>
    <property type="molecule type" value="Genomic_DNA"/>
</dbReference>
<dbReference type="Proteomes" id="UP000230605">
    <property type="component" value="Chromosome 1"/>
</dbReference>
<evidence type="ECO:0000256" key="5">
    <source>
        <dbReference type="ARBA" id="ARBA00023033"/>
    </source>
</evidence>
<dbReference type="GO" id="GO:0020037">
    <property type="term" value="F:heme binding"/>
    <property type="evidence" value="ECO:0007669"/>
    <property type="project" value="InterPro"/>
</dbReference>
<dbReference type="GO" id="GO:0005506">
    <property type="term" value="F:iron ion binding"/>
    <property type="evidence" value="ECO:0007669"/>
    <property type="project" value="InterPro"/>
</dbReference>
<reference evidence="8 10" key="2">
    <citation type="submission" date="2023-09" db="EMBL/GenBank/DDBJ databases">
        <title>Complete-Gapless Cercospora beticola genome.</title>
        <authorList>
            <person name="Wyatt N.A."/>
            <person name="Spanner R.E."/>
            <person name="Bolton M.D."/>
        </authorList>
    </citation>
    <scope>NUCLEOTIDE SEQUENCE [LARGE SCALE GENOMIC DNA]</scope>
    <source>
        <strain evidence="8">Cb09-40</strain>
    </source>
</reference>
<evidence type="ECO:0000313" key="8">
    <source>
        <dbReference type="EMBL" id="WPA97143.1"/>
    </source>
</evidence>
<dbReference type="InterPro" id="IPR002401">
    <property type="entry name" value="Cyt_P450_E_grp-I"/>
</dbReference>
<keyword evidence="4 6" id="KW-0408">Iron</keyword>
<comment type="cofactor">
    <cofactor evidence="6">
        <name>heme</name>
        <dbReference type="ChEBI" id="CHEBI:30413"/>
    </cofactor>
</comment>
<keyword evidence="5" id="KW-0503">Monooxygenase</keyword>
<dbReference type="InterPro" id="IPR050364">
    <property type="entry name" value="Cytochrome_P450_fung"/>
</dbReference>
<name>A0A2G5I8V5_CERBT</name>